<dbReference type="CDD" id="cd00559">
    <property type="entry name" value="Cyanase_C"/>
    <property type="match status" value="1"/>
</dbReference>
<dbReference type="PANTHER" id="PTHR34186:SF2">
    <property type="entry name" value="CYANATE HYDRATASE"/>
    <property type="match status" value="1"/>
</dbReference>
<feature type="active site" evidence="3">
    <location>
        <position position="131"/>
    </location>
</feature>
<name>A0A286UAU8_9AGAM</name>
<dbReference type="PIRSF" id="PIRSF001263">
    <property type="entry name" value="Cyanate_hydratas"/>
    <property type="match status" value="1"/>
</dbReference>
<dbReference type="Gene3D" id="1.10.260.40">
    <property type="entry name" value="lambda repressor-like DNA-binding domains"/>
    <property type="match status" value="1"/>
</dbReference>
<dbReference type="EMBL" id="NBII01000008">
    <property type="protein sequence ID" value="PAV16687.1"/>
    <property type="molecule type" value="Genomic_DNA"/>
</dbReference>
<dbReference type="Pfam" id="PF21291">
    <property type="entry name" value="CYNS_N"/>
    <property type="match status" value="1"/>
</dbReference>
<dbReference type="PRINTS" id="PR01693">
    <property type="entry name" value="CYANASE"/>
</dbReference>
<dbReference type="InterPro" id="IPR003712">
    <property type="entry name" value="Cyanate_lyase_C"/>
</dbReference>
<comment type="catalytic activity">
    <reaction evidence="3">
        <text>cyanate + hydrogencarbonate + 3 H(+) = NH4(+) + 2 CO2</text>
        <dbReference type="Rhea" id="RHEA:11120"/>
        <dbReference type="ChEBI" id="CHEBI:15378"/>
        <dbReference type="ChEBI" id="CHEBI:16526"/>
        <dbReference type="ChEBI" id="CHEBI:17544"/>
        <dbReference type="ChEBI" id="CHEBI:28938"/>
        <dbReference type="ChEBI" id="CHEBI:29195"/>
        <dbReference type="EC" id="4.2.1.104"/>
    </reaction>
</comment>
<dbReference type="PANTHER" id="PTHR34186">
    <property type="entry name" value="CYANATE HYDRATASE"/>
    <property type="match status" value="1"/>
</dbReference>
<dbReference type="SUPFAM" id="SSF55234">
    <property type="entry name" value="Cyanase C-terminal domain"/>
    <property type="match status" value="1"/>
</dbReference>
<reference evidence="5 6" key="1">
    <citation type="journal article" date="2017" name="Mol. Ecol.">
        <title>Comparative and population genomic landscape of Phellinus noxius: A hypervariable fungus causing root rot in trees.</title>
        <authorList>
            <person name="Chung C.L."/>
            <person name="Lee T.J."/>
            <person name="Akiba M."/>
            <person name="Lee H.H."/>
            <person name="Kuo T.H."/>
            <person name="Liu D."/>
            <person name="Ke H.M."/>
            <person name="Yokoi T."/>
            <person name="Roa M.B."/>
            <person name="Lu M.J."/>
            <person name="Chang Y.Y."/>
            <person name="Ann P.J."/>
            <person name="Tsai J.N."/>
            <person name="Chen C.Y."/>
            <person name="Tzean S.S."/>
            <person name="Ota Y."/>
            <person name="Hattori T."/>
            <person name="Sahashi N."/>
            <person name="Liou R.F."/>
            <person name="Kikuchi T."/>
            <person name="Tsai I.J."/>
        </authorList>
    </citation>
    <scope>NUCLEOTIDE SEQUENCE [LARGE SCALE GENOMIC DNA]</scope>
    <source>
        <strain evidence="5 6">FFPRI411160</strain>
    </source>
</reference>
<evidence type="ECO:0000256" key="2">
    <source>
        <dbReference type="ARBA" id="ARBA00023239"/>
    </source>
</evidence>
<dbReference type="NCBIfam" id="NF002773">
    <property type="entry name" value="PRK02866.1"/>
    <property type="match status" value="1"/>
</dbReference>
<dbReference type="SMART" id="SM01116">
    <property type="entry name" value="Cyanate_lyase"/>
    <property type="match status" value="1"/>
</dbReference>
<dbReference type="AlphaFoldDB" id="A0A286UAU8"/>
<dbReference type="InParanoid" id="A0A286UAU8"/>
<dbReference type="NCBIfam" id="TIGR00673">
    <property type="entry name" value="cynS"/>
    <property type="match status" value="1"/>
</dbReference>
<dbReference type="GO" id="GO:0008824">
    <property type="term" value="F:cyanate hydratase activity"/>
    <property type="evidence" value="ECO:0007669"/>
    <property type="project" value="UniProtKB-UniRule"/>
</dbReference>
<accession>A0A286UAU8</accession>
<evidence type="ECO:0000313" key="5">
    <source>
        <dbReference type="EMBL" id="PAV16687.1"/>
    </source>
</evidence>
<dbReference type="Proteomes" id="UP000217199">
    <property type="component" value="Unassembled WGS sequence"/>
</dbReference>
<dbReference type="HAMAP" id="MF_00535">
    <property type="entry name" value="Cyanate_hydrat"/>
    <property type="match status" value="1"/>
</dbReference>
<keyword evidence="6" id="KW-1185">Reference proteome</keyword>
<evidence type="ECO:0000256" key="3">
    <source>
        <dbReference type="HAMAP-Rule" id="MF_03139"/>
    </source>
</evidence>
<dbReference type="InterPro" id="IPR010982">
    <property type="entry name" value="Lambda_DNA-bd_dom_sf"/>
</dbReference>
<dbReference type="InterPro" id="IPR048564">
    <property type="entry name" value="CYNS_N"/>
</dbReference>
<dbReference type="STRING" id="2282107.A0A286UAU8"/>
<protein>
    <recommendedName>
        <fullName evidence="3">Cyanate hydratase</fullName>
        <shortName evidence="3">Cyanase</shortName>
        <ecNumber evidence="3">4.2.1.104</ecNumber>
    </recommendedName>
    <alternativeName>
        <fullName evidence="3">Cyanate hydrolase</fullName>
    </alternativeName>
    <alternativeName>
        <fullName evidence="3">Cyanate lyase</fullName>
    </alternativeName>
</protein>
<feature type="active site" evidence="3">
    <location>
        <position position="105"/>
    </location>
</feature>
<proteinExistence type="inferred from homology"/>
<sequence length="164" mass="18101">MAEAARVPSTGNAPFTELPPICTQLAEAKARKGLTFEELGKIIGKDELWVAAAFYGQSKLEPEHIEKLGEVLDIPAVQISNELGAHWWPNRGLGSSIPTDPVIYRFYEGVMIYGHPIKAVIHEKFGDGIMSMINCSVKVEKKLDPAGDRVVVTFDGKFLPYSTW</sequence>
<comment type="caution">
    <text evidence="5">The sequence shown here is derived from an EMBL/GenBank/DDBJ whole genome shotgun (WGS) entry which is preliminary data.</text>
</comment>
<comment type="similarity">
    <text evidence="3">Belongs to the cyanase family.</text>
</comment>
<dbReference type="SUPFAM" id="SSF47413">
    <property type="entry name" value="lambda repressor-like DNA-binding domains"/>
    <property type="match status" value="1"/>
</dbReference>
<comment type="function">
    <text evidence="1 3">Catalyzes the reaction of cyanate with bicarbonate to produce ammonia and carbon dioxide.</text>
</comment>
<evidence type="ECO:0000259" key="4">
    <source>
        <dbReference type="SMART" id="SM01116"/>
    </source>
</evidence>
<dbReference type="GO" id="GO:0003677">
    <property type="term" value="F:DNA binding"/>
    <property type="evidence" value="ECO:0007669"/>
    <property type="project" value="InterPro"/>
</dbReference>
<keyword evidence="2 3" id="KW-0456">Lyase</keyword>
<feature type="domain" description="Cyanate lyase C-terminal" evidence="4">
    <location>
        <begin position="92"/>
        <end position="164"/>
    </location>
</feature>
<dbReference type="Gene3D" id="3.30.1160.10">
    <property type="entry name" value="Cyanate lyase, C-terminal domain"/>
    <property type="match status" value="1"/>
</dbReference>
<dbReference type="InterPro" id="IPR036581">
    <property type="entry name" value="Cyanate_lyase_C_sf"/>
</dbReference>
<evidence type="ECO:0000313" key="6">
    <source>
        <dbReference type="Proteomes" id="UP000217199"/>
    </source>
</evidence>
<gene>
    <name evidence="3" type="primary">cyn1</name>
    <name evidence="5" type="ORF">PNOK_0830700</name>
</gene>
<feature type="active site" evidence="3">
    <location>
        <position position="108"/>
    </location>
</feature>
<organism evidence="5 6">
    <name type="scientific">Pyrrhoderma noxium</name>
    <dbReference type="NCBI Taxonomy" id="2282107"/>
    <lineage>
        <taxon>Eukaryota</taxon>
        <taxon>Fungi</taxon>
        <taxon>Dikarya</taxon>
        <taxon>Basidiomycota</taxon>
        <taxon>Agaricomycotina</taxon>
        <taxon>Agaricomycetes</taxon>
        <taxon>Hymenochaetales</taxon>
        <taxon>Hymenochaetaceae</taxon>
        <taxon>Pyrrhoderma</taxon>
    </lineage>
</organism>
<dbReference type="EC" id="4.2.1.104" evidence="3"/>
<dbReference type="Pfam" id="PF02560">
    <property type="entry name" value="Cyanate_lyase"/>
    <property type="match status" value="1"/>
</dbReference>
<evidence type="ECO:0000256" key="1">
    <source>
        <dbReference type="ARBA" id="ARBA00003561"/>
    </source>
</evidence>
<dbReference type="InterPro" id="IPR008076">
    <property type="entry name" value="Cyanase"/>
</dbReference>
<dbReference type="OrthoDB" id="10019422at2759"/>